<keyword evidence="5 6" id="KW-0472">Membrane</keyword>
<dbReference type="InterPro" id="IPR003838">
    <property type="entry name" value="ABC3_permease_C"/>
</dbReference>
<dbReference type="Proteomes" id="UP000198741">
    <property type="component" value="Chromosome I"/>
</dbReference>
<feature type="domain" description="ABC3 transporter permease C-terminal" evidence="7">
    <location>
        <begin position="222"/>
        <end position="338"/>
    </location>
</feature>
<organism evidence="8 9">
    <name type="scientific">Nakamurella panacisegetis</name>
    <dbReference type="NCBI Taxonomy" id="1090615"/>
    <lineage>
        <taxon>Bacteria</taxon>
        <taxon>Bacillati</taxon>
        <taxon>Actinomycetota</taxon>
        <taxon>Actinomycetes</taxon>
        <taxon>Nakamurellales</taxon>
        <taxon>Nakamurellaceae</taxon>
        <taxon>Nakamurella</taxon>
    </lineage>
</organism>
<keyword evidence="9" id="KW-1185">Reference proteome</keyword>
<evidence type="ECO:0000256" key="1">
    <source>
        <dbReference type="ARBA" id="ARBA00004651"/>
    </source>
</evidence>
<evidence type="ECO:0000256" key="4">
    <source>
        <dbReference type="ARBA" id="ARBA00022989"/>
    </source>
</evidence>
<feature type="domain" description="ABC3 transporter permease C-terminal" evidence="7">
    <location>
        <begin position="667"/>
        <end position="773"/>
    </location>
</feature>
<dbReference type="Pfam" id="PF02687">
    <property type="entry name" value="FtsX"/>
    <property type="match status" value="2"/>
</dbReference>
<evidence type="ECO:0000256" key="6">
    <source>
        <dbReference type="SAM" id="Phobius"/>
    </source>
</evidence>
<sequence length="787" mass="82020">MTESRGLRSFLVEIGIGTRLAVRGGRPGWTRLLLTAVGLGLCVVVLLLGTSITGAMAARETREAALAPRYTPNQQAPDGASEFEIHQTKVPWNDRMVTGNYVAPLTGVAALPPGLSAYPGVGDVIVSPALQALLDSSGGVQLRRMIPGRVVGVIEDSGLTSPTDLRFYAGIRPTGNASVGSFDTTSMVDWAWGNQGSTNLGPYYEPTGSNDFYFQMLASAGAALVLVPLAIFVLIISRLGTAGREQRLAAIRLLGGSRPQVRRLIAGESLVGAALGVMIGVAGFFVARLGARWLVLGGDSFFPSDLRPPTAALTAVGLGIPLIAVATTVLGTGRIMTDPLSTVRNRPPGRPRLIWRLALTAVGLGSIALFSAGFRSGQTFGLLAGSVVLVLLTVPVLLPWLLRVTLARVRPHRPAAQLAIRRLQIESTTSARVVAGAATVLAGAIALQYLIGLIDTSPVRTVTAAHRGSYVVNVQTPTPADITDIPGRLKASGDYTDIRGGAILQMTGSTAGQSTEAYIGSCAQITANLGITNCRDGDSFRLDDGGTGGPAAGSRWTPTFGDTSAGFVVPDRIRRVTVDELKSQSFDFAPQLVLTVGALGPNGPKLLSSSFIYLLVRPTTADPATLRALRIDLADLTWRADVSSFSEVLPTSGRLQLASTIRVGLIAAGLLTLVVSAAGLVLVAVEDLNRRRRALTLLVAAGVPRATVARSLLIGSAVPAAVGTVVAAVVGIGLSAFLQVDAMGSVRINGWTVALYAAIEFTAILSVTALTLPAVRPTTRPETLRTL</sequence>
<feature type="transmembrane region" description="Helical" evidence="6">
    <location>
        <begin position="311"/>
        <end position="332"/>
    </location>
</feature>
<feature type="transmembrane region" description="Helical" evidence="6">
    <location>
        <begin position="750"/>
        <end position="775"/>
    </location>
</feature>
<keyword evidence="3 6" id="KW-0812">Transmembrane</keyword>
<accession>A0A1H0QC62</accession>
<name>A0A1H0QC62_9ACTN</name>
<comment type="subcellular location">
    <subcellularLocation>
        <location evidence="1">Cell membrane</location>
        <topology evidence="1">Multi-pass membrane protein</topology>
    </subcellularLocation>
</comment>
<feature type="transmembrane region" description="Helical" evidence="6">
    <location>
        <begin position="712"/>
        <end position="738"/>
    </location>
</feature>
<feature type="transmembrane region" description="Helical" evidence="6">
    <location>
        <begin position="270"/>
        <end position="291"/>
    </location>
</feature>
<feature type="transmembrane region" description="Helical" evidence="6">
    <location>
        <begin position="32"/>
        <end position="58"/>
    </location>
</feature>
<keyword evidence="2" id="KW-1003">Cell membrane</keyword>
<feature type="transmembrane region" description="Helical" evidence="6">
    <location>
        <begin position="380"/>
        <end position="402"/>
    </location>
</feature>
<dbReference type="STRING" id="1090615.SAMN04515671_3045"/>
<feature type="transmembrane region" description="Helical" evidence="6">
    <location>
        <begin position="431"/>
        <end position="451"/>
    </location>
</feature>
<feature type="transmembrane region" description="Helical" evidence="6">
    <location>
        <begin position="663"/>
        <end position="685"/>
    </location>
</feature>
<gene>
    <name evidence="8" type="ORF">SAMN04515671_3045</name>
</gene>
<evidence type="ECO:0000256" key="5">
    <source>
        <dbReference type="ARBA" id="ARBA00023136"/>
    </source>
</evidence>
<evidence type="ECO:0000256" key="2">
    <source>
        <dbReference type="ARBA" id="ARBA00022475"/>
    </source>
</evidence>
<protein>
    <submittedName>
        <fullName evidence="8">FtsX-like permease family protein</fullName>
    </submittedName>
</protein>
<dbReference type="EMBL" id="LT629710">
    <property type="protein sequence ID" value="SDP14770.1"/>
    <property type="molecule type" value="Genomic_DNA"/>
</dbReference>
<dbReference type="AlphaFoldDB" id="A0A1H0QC62"/>
<reference evidence="8 9" key="1">
    <citation type="submission" date="2016-10" db="EMBL/GenBank/DDBJ databases">
        <authorList>
            <person name="de Groot N.N."/>
        </authorList>
    </citation>
    <scope>NUCLEOTIDE SEQUENCE [LARGE SCALE GENOMIC DNA]</scope>
    <source>
        <strain evidence="9">P4-7,KCTC 19426,CECT 7604</strain>
    </source>
</reference>
<feature type="transmembrane region" description="Helical" evidence="6">
    <location>
        <begin position="353"/>
        <end position="374"/>
    </location>
</feature>
<evidence type="ECO:0000259" key="7">
    <source>
        <dbReference type="Pfam" id="PF02687"/>
    </source>
</evidence>
<dbReference type="GO" id="GO:0005886">
    <property type="term" value="C:plasma membrane"/>
    <property type="evidence" value="ECO:0007669"/>
    <property type="project" value="UniProtKB-SubCell"/>
</dbReference>
<keyword evidence="4 6" id="KW-1133">Transmembrane helix</keyword>
<feature type="transmembrane region" description="Helical" evidence="6">
    <location>
        <begin position="212"/>
        <end position="237"/>
    </location>
</feature>
<evidence type="ECO:0000313" key="9">
    <source>
        <dbReference type="Proteomes" id="UP000198741"/>
    </source>
</evidence>
<proteinExistence type="predicted"/>
<evidence type="ECO:0000256" key="3">
    <source>
        <dbReference type="ARBA" id="ARBA00022692"/>
    </source>
</evidence>
<evidence type="ECO:0000313" key="8">
    <source>
        <dbReference type="EMBL" id="SDP14770.1"/>
    </source>
</evidence>